<name>A0A1T3NXH3_9ACTN</name>
<dbReference type="PANTHER" id="PTHR37305:SF1">
    <property type="entry name" value="MEMBRANE PROTEIN"/>
    <property type="match status" value="1"/>
</dbReference>
<keyword evidence="4" id="KW-1185">Reference proteome</keyword>
<comment type="caution">
    <text evidence="3">The sequence shown here is derived from an EMBL/GenBank/DDBJ whole genome shotgun (WGS) entry which is preliminary data.</text>
</comment>
<proteinExistence type="predicted"/>
<keyword evidence="2" id="KW-0812">Transmembrane</keyword>
<accession>A0A1T3NXH3</accession>
<organism evidence="3 4">
    <name type="scientific">Embleya scabrispora</name>
    <dbReference type="NCBI Taxonomy" id="159449"/>
    <lineage>
        <taxon>Bacteria</taxon>
        <taxon>Bacillati</taxon>
        <taxon>Actinomycetota</taxon>
        <taxon>Actinomycetes</taxon>
        <taxon>Kitasatosporales</taxon>
        <taxon>Streptomycetaceae</taxon>
        <taxon>Embleya</taxon>
    </lineage>
</organism>
<reference evidence="3 4" key="1">
    <citation type="submission" date="2017-03" db="EMBL/GenBank/DDBJ databases">
        <title>Draft genome sequence of Streptomyces scabrisporus NF3, endophyte isolated from Amphipterygium adstringens.</title>
        <authorList>
            <person name="Vazquez M."/>
            <person name="Ceapa C.D."/>
            <person name="Rodriguez Luna D."/>
            <person name="Sanchez Esquivel S."/>
        </authorList>
    </citation>
    <scope>NUCLEOTIDE SEQUENCE [LARGE SCALE GENOMIC DNA]</scope>
    <source>
        <strain evidence="3 4">NF3</strain>
    </source>
</reference>
<keyword evidence="2" id="KW-0472">Membrane</keyword>
<feature type="transmembrane region" description="Helical" evidence="2">
    <location>
        <begin position="230"/>
        <end position="249"/>
    </location>
</feature>
<dbReference type="Pfam" id="PF12679">
    <property type="entry name" value="ABC2_membrane_2"/>
    <property type="match status" value="1"/>
</dbReference>
<dbReference type="OrthoDB" id="3217553at2"/>
<dbReference type="STRING" id="159449.B4N89_11690"/>
<dbReference type="EMBL" id="MWQN01000001">
    <property type="protein sequence ID" value="OPC81518.1"/>
    <property type="molecule type" value="Genomic_DNA"/>
</dbReference>
<protein>
    <submittedName>
        <fullName evidence="3">ABC transporter permease</fullName>
    </submittedName>
</protein>
<dbReference type="RefSeq" id="WP_078975798.1">
    <property type="nucleotide sequence ID" value="NZ_MWQN01000001.1"/>
</dbReference>
<keyword evidence="2" id="KW-1133">Transmembrane helix</keyword>
<dbReference type="AlphaFoldDB" id="A0A1T3NXH3"/>
<evidence type="ECO:0000313" key="4">
    <source>
        <dbReference type="Proteomes" id="UP000190037"/>
    </source>
</evidence>
<evidence type="ECO:0000256" key="2">
    <source>
        <dbReference type="SAM" id="Phobius"/>
    </source>
</evidence>
<feature type="transmembrane region" description="Helical" evidence="2">
    <location>
        <begin position="53"/>
        <end position="74"/>
    </location>
</feature>
<feature type="transmembrane region" description="Helical" evidence="2">
    <location>
        <begin position="199"/>
        <end position="223"/>
    </location>
</feature>
<evidence type="ECO:0000313" key="3">
    <source>
        <dbReference type="EMBL" id="OPC81518.1"/>
    </source>
</evidence>
<feature type="region of interest" description="Disordered" evidence="1">
    <location>
        <begin position="1"/>
        <end position="24"/>
    </location>
</feature>
<sequence length="309" mass="32040">MSPTDALPKTGVLSPAFGHSTANSESFGAERLPRLRGLMRSELRLVFLRPRTAAMLGFLALVPVLLGVALRYFHDGDSSRGGGDGGTMDFVNQVTGNGLFLVFASLAAALPFFLPMTVGVVAGDSIAGEAHGGTLRYLLVAPAGRTRLLLVKFAGVLTFCLAATLTIALSALAVGAALFPMGDVPLLTGDSISMVEASWRAVLIALCVAASLVGLAAIGLFVSTLTTVPVAAMATTVGVVIVTAILTGIPQLSGLHPWLFTDAWMSFGDLLRTPIPTGEILRNLGMQAAYAAVFGAAAWARLNERDITT</sequence>
<gene>
    <name evidence="3" type="ORF">B4N89_11690</name>
</gene>
<dbReference type="GO" id="GO:0005886">
    <property type="term" value="C:plasma membrane"/>
    <property type="evidence" value="ECO:0007669"/>
    <property type="project" value="UniProtKB-SubCell"/>
</dbReference>
<dbReference type="GO" id="GO:0140359">
    <property type="term" value="F:ABC-type transporter activity"/>
    <property type="evidence" value="ECO:0007669"/>
    <property type="project" value="InterPro"/>
</dbReference>
<feature type="transmembrane region" description="Helical" evidence="2">
    <location>
        <begin position="153"/>
        <end position="179"/>
    </location>
</feature>
<feature type="transmembrane region" description="Helical" evidence="2">
    <location>
        <begin position="94"/>
        <end position="114"/>
    </location>
</feature>
<feature type="transmembrane region" description="Helical" evidence="2">
    <location>
        <begin position="280"/>
        <end position="300"/>
    </location>
</feature>
<dbReference type="PANTHER" id="PTHR37305">
    <property type="entry name" value="INTEGRAL MEMBRANE PROTEIN-RELATED"/>
    <property type="match status" value="1"/>
</dbReference>
<dbReference type="Proteomes" id="UP000190037">
    <property type="component" value="Unassembled WGS sequence"/>
</dbReference>
<evidence type="ECO:0000256" key="1">
    <source>
        <dbReference type="SAM" id="MobiDB-lite"/>
    </source>
</evidence>